<dbReference type="InterPro" id="IPR007156">
    <property type="entry name" value="MamQ_LemA"/>
</dbReference>
<dbReference type="AlphaFoldDB" id="A0A5N5J114"/>
<dbReference type="Pfam" id="PF04011">
    <property type="entry name" value="LemA"/>
    <property type="match status" value="1"/>
</dbReference>
<gene>
    <name evidence="6" type="ORF">FOT42_004030</name>
</gene>
<evidence type="ECO:0000313" key="7">
    <source>
        <dbReference type="Proteomes" id="UP000319204"/>
    </source>
</evidence>
<dbReference type="Proteomes" id="UP000319204">
    <property type="component" value="Unassembled WGS sequence"/>
</dbReference>
<evidence type="ECO:0000256" key="1">
    <source>
        <dbReference type="ARBA" id="ARBA00004167"/>
    </source>
</evidence>
<comment type="similarity">
    <text evidence="2">Belongs to the LemA family.</text>
</comment>
<accession>A0A5N5J114</accession>
<dbReference type="EMBL" id="VNIK02000001">
    <property type="protein sequence ID" value="KAB5492126.1"/>
    <property type="molecule type" value="Genomic_DNA"/>
</dbReference>
<dbReference type="OrthoDB" id="9804152at2"/>
<dbReference type="InterPro" id="IPR023353">
    <property type="entry name" value="LemA-like_dom_sf"/>
</dbReference>
<comment type="subcellular location">
    <subcellularLocation>
        <location evidence="1">Membrane</location>
        <topology evidence="1">Single-pass membrane protein</topology>
    </subcellularLocation>
</comment>
<dbReference type="GO" id="GO:0016020">
    <property type="term" value="C:membrane"/>
    <property type="evidence" value="ECO:0007669"/>
    <property type="project" value="UniProtKB-SubCell"/>
</dbReference>
<reference evidence="6" key="1">
    <citation type="submission" date="2019-10" db="EMBL/GenBank/DDBJ databases">
        <title>Muricauda hadale sp. nov., a piezophilic bacterium isolated from hadopelagic water of the Mariana Trench.</title>
        <authorList>
            <person name="Wei Y."/>
        </authorList>
    </citation>
    <scope>NUCLEOTIDE SEQUENCE [LARGE SCALE GENOMIC DNA]</scope>
    <source>
        <strain evidence="6">MT-229</strain>
    </source>
</reference>
<keyword evidence="3" id="KW-0812">Transmembrane</keyword>
<dbReference type="Gene3D" id="1.20.1440.20">
    <property type="entry name" value="LemA-like domain"/>
    <property type="match status" value="1"/>
</dbReference>
<evidence type="ECO:0000256" key="2">
    <source>
        <dbReference type="ARBA" id="ARBA00008854"/>
    </source>
</evidence>
<keyword evidence="4" id="KW-1133">Transmembrane helix</keyword>
<organism evidence="6 7">
    <name type="scientific">Flagellimonas hadalis</name>
    <dbReference type="NCBI Taxonomy" id="2597517"/>
    <lineage>
        <taxon>Bacteria</taxon>
        <taxon>Pseudomonadati</taxon>
        <taxon>Bacteroidota</taxon>
        <taxon>Flavobacteriia</taxon>
        <taxon>Flavobacteriales</taxon>
        <taxon>Flavobacteriaceae</taxon>
        <taxon>Flagellimonas</taxon>
    </lineage>
</organism>
<evidence type="ECO:0000256" key="4">
    <source>
        <dbReference type="ARBA" id="ARBA00022989"/>
    </source>
</evidence>
<keyword evidence="5" id="KW-0472">Membrane</keyword>
<evidence type="ECO:0000256" key="3">
    <source>
        <dbReference type="ARBA" id="ARBA00022692"/>
    </source>
</evidence>
<comment type="caution">
    <text evidence="6">The sequence shown here is derived from an EMBL/GenBank/DDBJ whole genome shotgun (WGS) entry which is preliminary data.</text>
</comment>
<name>A0A5N5J114_9FLAO</name>
<dbReference type="PANTHER" id="PTHR34478">
    <property type="entry name" value="PROTEIN LEMA"/>
    <property type="match status" value="1"/>
</dbReference>
<sequence length="187" mass="21161">MKIIIIIISVVGLIGLMAIIANNQIISRKNQVAQAFGSIEIYLKKRFDLIPNLVAMLNKYMAHEKEILTKVTELRSQIHEASEPKEKIQASNELTKIMGGLHLNVENYPNLKADTQFLDLQDKLTDIEDHISAARRAYNAAVTVYNTKIQMFPVNLMAKLRKDKAAVLLEIPKAEQKEIDIDQLLNP</sequence>
<evidence type="ECO:0000313" key="6">
    <source>
        <dbReference type="EMBL" id="KAB5492126.1"/>
    </source>
</evidence>
<keyword evidence="7" id="KW-1185">Reference proteome</keyword>
<protein>
    <submittedName>
        <fullName evidence="6">LemA family protein</fullName>
    </submittedName>
</protein>
<dbReference type="PANTHER" id="PTHR34478:SF1">
    <property type="entry name" value="PROTEIN LEMA"/>
    <property type="match status" value="1"/>
</dbReference>
<dbReference type="RefSeq" id="WP_151889265.1">
    <property type="nucleotide sequence ID" value="NZ_VNIK02000001.1"/>
</dbReference>
<evidence type="ECO:0000256" key="5">
    <source>
        <dbReference type="ARBA" id="ARBA00023136"/>
    </source>
</evidence>
<dbReference type="SUPFAM" id="SSF140478">
    <property type="entry name" value="LemA-like"/>
    <property type="match status" value="1"/>
</dbReference>
<proteinExistence type="inferred from homology"/>